<sequence>MIRKIKSILRLFLPPVFDELRKFLNRNNRITFKGKFNNWEEALISSKGGYDSPAILEKVKESSLKVKNGEAIFERDSVCFYKEDYRWPVLSSLLFIAHTNDSKLRVLDFGGSLGSFYNQHKKYMRGIKDLKWYIVEQDNFVECGKSEFENDVLRFKETISECLNESPIDIILLSSVIQYVESPYSIINDIFNANPNFILIDRTPF</sequence>
<organism evidence="1">
    <name type="scientific">marine metagenome</name>
    <dbReference type="NCBI Taxonomy" id="408172"/>
    <lineage>
        <taxon>unclassified sequences</taxon>
        <taxon>metagenomes</taxon>
        <taxon>ecological metagenomes</taxon>
    </lineage>
</organism>
<dbReference type="InterPro" id="IPR027612">
    <property type="entry name" value="Put_MTase_LIC12133"/>
</dbReference>
<name>A0A382J2U9_9ZZZZ</name>
<reference evidence="1" key="1">
    <citation type="submission" date="2018-05" db="EMBL/GenBank/DDBJ databases">
        <authorList>
            <person name="Lanie J.A."/>
            <person name="Ng W.-L."/>
            <person name="Kazmierczak K.M."/>
            <person name="Andrzejewski T.M."/>
            <person name="Davidsen T.M."/>
            <person name="Wayne K.J."/>
            <person name="Tettelin H."/>
            <person name="Glass J.I."/>
            <person name="Rusch D."/>
            <person name="Podicherti R."/>
            <person name="Tsui H.-C.T."/>
            <person name="Winkler M.E."/>
        </authorList>
    </citation>
    <scope>NUCLEOTIDE SEQUENCE</scope>
</reference>
<evidence type="ECO:0008006" key="2">
    <source>
        <dbReference type="Google" id="ProtNLM"/>
    </source>
</evidence>
<dbReference type="EMBL" id="UINC01071319">
    <property type="protein sequence ID" value="SVC06128.1"/>
    <property type="molecule type" value="Genomic_DNA"/>
</dbReference>
<protein>
    <recommendedName>
        <fullName evidence="2">Methyltransferase, TIGR04325 family</fullName>
    </recommendedName>
</protein>
<dbReference type="NCBIfam" id="TIGR04325">
    <property type="entry name" value="MTase_LIC12133"/>
    <property type="match status" value="1"/>
</dbReference>
<dbReference type="AlphaFoldDB" id="A0A382J2U9"/>
<proteinExistence type="predicted"/>
<evidence type="ECO:0000313" key="1">
    <source>
        <dbReference type="EMBL" id="SVC06128.1"/>
    </source>
</evidence>
<gene>
    <name evidence="1" type="ORF">METZ01_LOCUS258982</name>
</gene>
<accession>A0A382J2U9</accession>
<feature type="non-terminal residue" evidence="1">
    <location>
        <position position="205"/>
    </location>
</feature>